<dbReference type="InterPro" id="IPR012337">
    <property type="entry name" value="RNaseH-like_sf"/>
</dbReference>
<organism evidence="3 4">
    <name type="scientific">Cyphomyrmex costatus</name>
    <dbReference type="NCBI Taxonomy" id="456900"/>
    <lineage>
        <taxon>Eukaryota</taxon>
        <taxon>Metazoa</taxon>
        <taxon>Ecdysozoa</taxon>
        <taxon>Arthropoda</taxon>
        <taxon>Hexapoda</taxon>
        <taxon>Insecta</taxon>
        <taxon>Pterygota</taxon>
        <taxon>Neoptera</taxon>
        <taxon>Endopterygota</taxon>
        <taxon>Hymenoptera</taxon>
        <taxon>Apocrita</taxon>
        <taxon>Aculeata</taxon>
        <taxon>Formicoidea</taxon>
        <taxon>Formicidae</taxon>
        <taxon>Myrmicinae</taxon>
        <taxon>Cyphomyrmex</taxon>
    </lineage>
</organism>
<dbReference type="Pfam" id="PF05699">
    <property type="entry name" value="Dimer_Tnp_hAT"/>
    <property type="match status" value="1"/>
</dbReference>
<dbReference type="SUPFAM" id="SSF53098">
    <property type="entry name" value="Ribonuclease H-like"/>
    <property type="match status" value="1"/>
</dbReference>
<name>A0A151IQB5_9HYME</name>
<reference evidence="3 4" key="1">
    <citation type="submission" date="2016-03" db="EMBL/GenBank/DDBJ databases">
        <title>Cyphomyrmex costatus WGS genome.</title>
        <authorList>
            <person name="Nygaard S."/>
            <person name="Hu H."/>
            <person name="Boomsma J."/>
            <person name="Zhang G."/>
        </authorList>
    </citation>
    <scope>NUCLEOTIDE SEQUENCE [LARGE SCALE GENOMIC DNA]</scope>
    <source>
        <strain evidence="3">MS0001</strain>
        <tissue evidence="3">Whole body</tissue>
    </source>
</reference>
<accession>A0A151IQB5</accession>
<protein>
    <recommendedName>
        <fullName evidence="2">HAT C-terminal dimerisation domain-containing protein</fullName>
    </recommendedName>
</protein>
<evidence type="ECO:0000259" key="2">
    <source>
        <dbReference type="Pfam" id="PF05699"/>
    </source>
</evidence>
<evidence type="ECO:0000313" key="3">
    <source>
        <dbReference type="EMBL" id="KYN08223.1"/>
    </source>
</evidence>
<dbReference type="PANTHER" id="PTHR47611">
    <property type="entry name" value="HAT DIMERISATION DOMAIN, C-TERMINAL"/>
    <property type="match status" value="1"/>
</dbReference>
<dbReference type="PANTHER" id="PTHR47611:SF1">
    <property type="entry name" value="CCHC-TYPE DOMAIN-CONTAINING PROTEIN"/>
    <property type="match status" value="1"/>
</dbReference>
<feature type="domain" description="HAT C-terminal dimerisation" evidence="2">
    <location>
        <begin position="32"/>
        <end position="101"/>
    </location>
</feature>
<evidence type="ECO:0000313" key="4">
    <source>
        <dbReference type="Proteomes" id="UP000078542"/>
    </source>
</evidence>
<sequence length="105" mass="11866">MYLQFQFSGSGSTSCSTSPNSSGRCILCSHILKSKENILQFWKKNKRSMPDLYKLANIVLAVPSTKVSVERLFSSLKYILSPLRSNLNENIINDILLIRANVKKQ</sequence>
<proteinExistence type="predicted"/>
<gene>
    <name evidence="3" type="ORF">ALC62_00798</name>
</gene>
<dbReference type="Proteomes" id="UP000078542">
    <property type="component" value="Unassembled WGS sequence"/>
</dbReference>
<evidence type="ECO:0000256" key="1">
    <source>
        <dbReference type="SAM" id="MobiDB-lite"/>
    </source>
</evidence>
<feature type="compositionally biased region" description="Low complexity" evidence="1">
    <location>
        <begin position="8"/>
        <end position="22"/>
    </location>
</feature>
<feature type="region of interest" description="Disordered" evidence="1">
    <location>
        <begin position="1"/>
        <end position="22"/>
    </location>
</feature>
<dbReference type="InterPro" id="IPR008906">
    <property type="entry name" value="HATC_C_dom"/>
</dbReference>
<dbReference type="GO" id="GO:0046983">
    <property type="term" value="F:protein dimerization activity"/>
    <property type="evidence" value="ECO:0007669"/>
    <property type="project" value="InterPro"/>
</dbReference>
<keyword evidence="4" id="KW-1185">Reference proteome</keyword>
<dbReference type="AlphaFoldDB" id="A0A151IQB5"/>
<dbReference type="EMBL" id="KQ976802">
    <property type="protein sequence ID" value="KYN08223.1"/>
    <property type="molecule type" value="Genomic_DNA"/>
</dbReference>